<dbReference type="Gene3D" id="1.10.1370.10">
    <property type="entry name" value="Neurolysin, domain 3"/>
    <property type="match status" value="1"/>
</dbReference>
<keyword evidence="2 7" id="KW-0645">Protease</keyword>
<evidence type="ECO:0000256" key="4">
    <source>
        <dbReference type="ARBA" id="ARBA00022801"/>
    </source>
</evidence>
<name>A0A0A9XLN3_LYGHE</name>
<dbReference type="GO" id="GO:0005739">
    <property type="term" value="C:mitochondrion"/>
    <property type="evidence" value="ECO:0007669"/>
    <property type="project" value="TreeGrafter"/>
</dbReference>
<evidence type="ECO:0000313" key="9">
    <source>
        <dbReference type="EMBL" id="JAG19718.1"/>
    </source>
</evidence>
<keyword evidence="3 7" id="KW-0479">Metal-binding</keyword>
<feature type="domain" description="Peptidase M3A/M3B catalytic" evidence="8">
    <location>
        <begin position="39"/>
        <end position="96"/>
    </location>
</feature>
<keyword evidence="6 7" id="KW-0482">Metalloprotease</keyword>
<dbReference type="GO" id="GO:0006518">
    <property type="term" value="P:peptide metabolic process"/>
    <property type="evidence" value="ECO:0007669"/>
    <property type="project" value="TreeGrafter"/>
</dbReference>
<dbReference type="InterPro" id="IPR024077">
    <property type="entry name" value="Neurolysin/TOP_dom2"/>
</dbReference>
<evidence type="ECO:0000256" key="6">
    <source>
        <dbReference type="ARBA" id="ARBA00023049"/>
    </source>
</evidence>
<dbReference type="GO" id="GO:0006508">
    <property type="term" value="P:proteolysis"/>
    <property type="evidence" value="ECO:0007669"/>
    <property type="project" value="UniProtKB-KW"/>
</dbReference>
<keyword evidence="4 7" id="KW-0378">Hydrolase</keyword>
<reference evidence="9" key="1">
    <citation type="journal article" date="2014" name="PLoS ONE">
        <title>Transcriptome-Based Identification of ABC Transporters in the Western Tarnished Plant Bug Lygus hesperus.</title>
        <authorList>
            <person name="Hull J.J."/>
            <person name="Chaney K."/>
            <person name="Geib S.M."/>
            <person name="Fabrick J.A."/>
            <person name="Brent C.S."/>
            <person name="Walsh D."/>
            <person name="Lavine L.C."/>
        </authorList>
    </citation>
    <scope>NUCLEOTIDE SEQUENCE</scope>
</reference>
<proteinExistence type="inferred from homology"/>
<dbReference type="GO" id="GO:0046872">
    <property type="term" value="F:metal ion binding"/>
    <property type="evidence" value="ECO:0007669"/>
    <property type="project" value="UniProtKB-UniRule"/>
</dbReference>
<evidence type="ECO:0000256" key="1">
    <source>
        <dbReference type="ARBA" id="ARBA00006040"/>
    </source>
</evidence>
<dbReference type="InterPro" id="IPR045090">
    <property type="entry name" value="Pept_M3A_M3B"/>
</dbReference>
<dbReference type="PANTHER" id="PTHR11804:SF79">
    <property type="entry name" value="MITOCHONDRIAL INTERMEDIATE PEPTIDASE"/>
    <property type="match status" value="1"/>
</dbReference>
<comment type="cofactor">
    <cofactor evidence="7">
        <name>Zn(2+)</name>
        <dbReference type="ChEBI" id="CHEBI:29105"/>
    </cofactor>
    <text evidence="7">Binds 1 zinc ion.</text>
</comment>
<accession>A0A0A9XLN3</accession>
<dbReference type="EMBL" id="GBHO01023886">
    <property type="protein sequence ID" value="JAG19718.1"/>
    <property type="molecule type" value="Transcribed_RNA"/>
</dbReference>
<sequence length="99" mass="11659">MQLRRDMESNGIHLPDKQRQKVVDLNIENELLGMRLLEARQTANPYSTLTHLLRCRYELAQLLGFESFAQKQLQGKMLCTQEQVWHFLCSILHKYRTAA</sequence>
<organism evidence="9">
    <name type="scientific">Lygus hesperus</name>
    <name type="common">Western plant bug</name>
    <dbReference type="NCBI Taxonomy" id="30085"/>
    <lineage>
        <taxon>Eukaryota</taxon>
        <taxon>Metazoa</taxon>
        <taxon>Ecdysozoa</taxon>
        <taxon>Arthropoda</taxon>
        <taxon>Hexapoda</taxon>
        <taxon>Insecta</taxon>
        <taxon>Pterygota</taxon>
        <taxon>Neoptera</taxon>
        <taxon>Paraneoptera</taxon>
        <taxon>Hemiptera</taxon>
        <taxon>Heteroptera</taxon>
        <taxon>Panheteroptera</taxon>
        <taxon>Cimicomorpha</taxon>
        <taxon>Miridae</taxon>
        <taxon>Mirini</taxon>
        <taxon>Lygus</taxon>
    </lineage>
</organism>
<dbReference type="AlphaFoldDB" id="A0A0A9XLN3"/>
<protein>
    <submittedName>
        <fullName evidence="9">Mitochondrial intermediate peptidase</fullName>
    </submittedName>
</protein>
<keyword evidence="5 7" id="KW-0862">Zinc</keyword>
<gene>
    <name evidence="9" type="primary">OCT1_0</name>
    <name evidence="9" type="ORF">CM83_98777</name>
</gene>
<dbReference type="GO" id="GO:0004222">
    <property type="term" value="F:metalloendopeptidase activity"/>
    <property type="evidence" value="ECO:0007669"/>
    <property type="project" value="InterPro"/>
</dbReference>
<comment type="similarity">
    <text evidence="1 7">Belongs to the peptidase M3 family.</text>
</comment>
<dbReference type="Pfam" id="PF01432">
    <property type="entry name" value="Peptidase_M3"/>
    <property type="match status" value="1"/>
</dbReference>
<evidence type="ECO:0000256" key="5">
    <source>
        <dbReference type="ARBA" id="ARBA00022833"/>
    </source>
</evidence>
<reference evidence="9" key="2">
    <citation type="submission" date="2014-07" db="EMBL/GenBank/DDBJ databases">
        <authorList>
            <person name="Hull J."/>
        </authorList>
    </citation>
    <scope>NUCLEOTIDE SEQUENCE</scope>
</reference>
<dbReference type="SUPFAM" id="SSF55486">
    <property type="entry name" value="Metalloproteases ('zincins'), catalytic domain"/>
    <property type="match status" value="1"/>
</dbReference>
<evidence type="ECO:0000256" key="2">
    <source>
        <dbReference type="ARBA" id="ARBA00022670"/>
    </source>
</evidence>
<dbReference type="InterPro" id="IPR001567">
    <property type="entry name" value="Pept_M3A_M3B_dom"/>
</dbReference>
<evidence type="ECO:0000259" key="8">
    <source>
        <dbReference type="Pfam" id="PF01432"/>
    </source>
</evidence>
<evidence type="ECO:0000256" key="3">
    <source>
        <dbReference type="ARBA" id="ARBA00022723"/>
    </source>
</evidence>
<evidence type="ECO:0000256" key="7">
    <source>
        <dbReference type="RuleBase" id="RU003435"/>
    </source>
</evidence>
<dbReference type="PANTHER" id="PTHR11804">
    <property type="entry name" value="PROTEASE M3 THIMET OLIGOPEPTIDASE-RELATED"/>
    <property type="match status" value="1"/>
</dbReference>